<evidence type="ECO:0000313" key="2">
    <source>
        <dbReference type="Proteomes" id="UP000607653"/>
    </source>
</evidence>
<sequence length="92" mass="10773">MELSPLLLPAHLQIINEYAISSSLWPTQGAPSPSRSPLVKEHIRWIYLFYFRIWRYGTLNHTDVGDGLFFLLFLYFLSRVTNDHLSCTLLFL</sequence>
<dbReference type="AlphaFoldDB" id="A0A822Z4I6"/>
<keyword evidence="2" id="KW-1185">Reference proteome</keyword>
<proteinExistence type="predicted"/>
<reference evidence="1 2" key="1">
    <citation type="journal article" date="2020" name="Mol. Biol. Evol.">
        <title>Distinct Expression and Methylation Patterns for Genes with Different Fates following a Single Whole-Genome Duplication in Flowering Plants.</title>
        <authorList>
            <person name="Shi T."/>
            <person name="Rahmani R.S."/>
            <person name="Gugger P.F."/>
            <person name="Wang M."/>
            <person name="Li H."/>
            <person name="Zhang Y."/>
            <person name="Li Z."/>
            <person name="Wang Q."/>
            <person name="Van de Peer Y."/>
            <person name="Marchal K."/>
            <person name="Chen J."/>
        </authorList>
    </citation>
    <scope>NUCLEOTIDE SEQUENCE [LARGE SCALE GENOMIC DNA]</scope>
    <source>
        <tissue evidence="1">Leaf</tissue>
    </source>
</reference>
<comment type="caution">
    <text evidence="1">The sequence shown here is derived from an EMBL/GenBank/DDBJ whole genome shotgun (WGS) entry which is preliminary data.</text>
</comment>
<accession>A0A822Z4I6</accession>
<dbReference type="Proteomes" id="UP000607653">
    <property type="component" value="Unassembled WGS sequence"/>
</dbReference>
<organism evidence="1 2">
    <name type="scientific">Nelumbo nucifera</name>
    <name type="common">Sacred lotus</name>
    <dbReference type="NCBI Taxonomy" id="4432"/>
    <lineage>
        <taxon>Eukaryota</taxon>
        <taxon>Viridiplantae</taxon>
        <taxon>Streptophyta</taxon>
        <taxon>Embryophyta</taxon>
        <taxon>Tracheophyta</taxon>
        <taxon>Spermatophyta</taxon>
        <taxon>Magnoliopsida</taxon>
        <taxon>Proteales</taxon>
        <taxon>Nelumbonaceae</taxon>
        <taxon>Nelumbo</taxon>
    </lineage>
</organism>
<gene>
    <name evidence="1" type="ORF">HUJ06_015567</name>
</gene>
<protein>
    <submittedName>
        <fullName evidence="1">Uncharacterized protein</fullName>
    </submittedName>
</protein>
<dbReference type="EMBL" id="DUZY01000005">
    <property type="protein sequence ID" value="DAD41244.1"/>
    <property type="molecule type" value="Genomic_DNA"/>
</dbReference>
<name>A0A822Z4I6_NELNU</name>
<evidence type="ECO:0000313" key="1">
    <source>
        <dbReference type="EMBL" id="DAD41244.1"/>
    </source>
</evidence>